<dbReference type="GO" id="GO:1990904">
    <property type="term" value="C:ribonucleoprotein complex"/>
    <property type="evidence" value="ECO:0007669"/>
    <property type="project" value="UniProtKB-KW"/>
</dbReference>
<dbReference type="GO" id="GO:0006412">
    <property type="term" value="P:translation"/>
    <property type="evidence" value="ECO:0007669"/>
    <property type="project" value="InterPro"/>
</dbReference>
<evidence type="ECO:0000256" key="3">
    <source>
        <dbReference type="ARBA" id="ARBA00023274"/>
    </source>
</evidence>
<dbReference type="Pfam" id="PF00238">
    <property type="entry name" value="Ribosomal_L14"/>
    <property type="match status" value="1"/>
</dbReference>
<dbReference type="GO" id="GO:0005840">
    <property type="term" value="C:ribosome"/>
    <property type="evidence" value="ECO:0007669"/>
    <property type="project" value="UniProtKB-KW"/>
</dbReference>
<evidence type="ECO:0000256" key="1">
    <source>
        <dbReference type="ARBA" id="ARBA00010745"/>
    </source>
</evidence>
<keyword evidence="2" id="KW-0689">Ribosomal protein</keyword>
<dbReference type="Gene3D" id="2.40.150.20">
    <property type="entry name" value="Ribosomal protein L14"/>
    <property type="match status" value="1"/>
</dbReference>
<keyword evidence="3" id="KW-0687">Ribonucleoprotein</keyword>
<dbReference type="SMART" id="SM01374">
    <property type="entry name" value="Ribosomal_L14"/>
    <property type="match status" value="1"/>
</dbReference>
<gene>
    <name evidence="4" type="ORF">EGYM00163_LOCUS11196</name>
</gene>
<organism evidence="4">
    <name type="scientific">Eutreptiella gymnastica</name>
    <dbReference type="NCBI Taxonomy" id="73025"/>
    <lineage>
        <taxon>Eukaryota</taxon>
        <taxon>Discoba</taxon>
        <taxon>Euglenozoa</taxon>
        <taxon>Euglenida</taxon>
        <taxon>Spirocuta</taxon>
        <taxon>Euglenophyceae</taxon>
        <taxon>Eutreptiales</taxon>
        <taxon>Eutreptiaceae</taxon>
        <taxon>Eutreptiella</taxon>
    </lineage>
</organism>
<dbReference type="GO" id="GO:0003735">
    <property type="term" value="F:structural constituent of ribosome"/>
    <property type="evidence" value="ECO:0007669"/>
    <property type="project" value="InterPro"/>
</dbReference>
<name>A0A7S4CKY3_9EUGL</name>
<dbReference type="InterPro" id="IPR036853">
    <property type="entry name" value="Ribosomal_uL14_sf"/>
</dbReference>
<dbReference type="AlphaFoldDB" id="A0A7S4CKY3"/>
<accession>A0A7S4CKY3</accession>
<evidence type="ECO:0000256" key="2">
    <source>
        <dbReference type="ARBA" id="ARBA00022980"/>
    </source>
</evidence>
<proteinExistence type="inferred from homology"/>
<sequence>MPGRLSRNRLVRKGVGVCLEAKLRNQDNSGAYCIKNIGMFHRKKTRTAQPFTTSIYSVVKQPRGQAAPAPGGAGKVQKGQIRHAVMLTMRAITNRWSGMTVQFGKNTAALVNLENGKNLPVGTQIKGPIALEVAKMRHWQKVLDVQTPSGLLR</sequence>
<dbReference type="EMBL" id="HBJA01033361">
    <property type="protein sequence ID" value="CAE0800075.1"/>
    <property type="molecule type" value="Transcribed_RNA"/>
</dbReference>
<protein>
    <recommendedName>
        <fullName evidence="5">Ribosomal protein L14</fullName>
    </recommendedName>
</protein>
<evidence type="ECO:0000313" key="4">
    <source>
        <dbReference type="EMBL" id="CAE0800075.1"/>
    </source>
</evidence>
<dbReference type="InterPro" id="IPR000218">
    <property type="entry name" value="Ribosomal_uL14"/>
</dbReference>
<comment type="similarity">
    <text evidence="1">Belongs to the universal ribosomal protein uL14 family.</text>
</comment>
<reference evidence="4" key="1">
    <citation type="submission" date="2021-01" db="EMBL/GenBank/DDBJ databases">
        <authorList>
            <person name="Corre E."/>
            <person name="Pelletier E."/>
            <person name="Niang G."/>
            <person name="Scheremetjew M."/>
            <person name="Finn R."/>
            <person name="Kale V."/>
            <person name="Holt S."/>
            <person name="Cochrane G."/>
            <person name="Meng A."/>
            <person name="Brown T."/>
            <person name="Cohen L."/>
        </authorList>
    </citation>
    <scope>NUCLEOTIDE SEQUENCE</scope>
    <source>
        <strain evidence="4">CCMP1594</strain>
    </source>
</reference>
<dbReference type="SUPFAM" id="SSF50193">
    <property type="entry name" value="Ribosomal protein L14"/>
    <property type="match status" value="1"/>
</dbReference>
<evidence type="ECO:0008006" key="5">
    <source>
        <dbReference type="Google" id="ProtNLM"/>
    </source>
</evidence>